<evidence type="ECO:0000313" key="1">
    <source>
        <dbReference type="EMBL" id="PSI00935.1"/>
    </source>
</evidence>
<keyword evidence="2" id="KW-1185">Reference proteome</keyword>
<sequence length="75" mass="8421">MLGLPILTKLNLDADELGQRLQWLVFNDASSLHQARVCEQSIIAVELGDCGRDQLQQLKQRLQLLQLKPIGIIIS</sequence>
<evidence type="ECO:0000313" key="2">
    <source>
        <dbReference type="Proteomes" id="UP000240206"/>
    </source>
</evidence>
<reference evidence="2" key="1">
    <citation type="submission" date="2018-03" db="EMBL/GenBank/DDBJ databases">
        <title>Ecological and genomic features of two cosmopolitan and abundant freshwater picocyanobacteria.</title>
        <authorList>
            <person name="Cabello-Yeves P.J."/>
            <person name="Picazo A."/>
            <person name="Camacho A."/>
            <person name="Callieri C."/>
            <person name="Rosselli R."/>
            <person name="Roda-Garcia J."/>
            <person name="Coutinho F.H."/>
            <person name="Rodriguez-Valera F."/>
        </authorList>
    </citation>
    <scope>NUCLEOTIDE SEQUENCE [LARGE SCALE GENOMIC DNA]</scope>
    <source>
        <strain evidence="2">Tous</strain>
    </source>
</reference>
<dbReference type="Proteomes" id="UP000240206">
    <property type="component" value="Unassembled WGS sequence"/>
</dbReference>
<protein>
    <submittedName>
        <fullName evidence="1">Uncharacterized protein</fullName>
    </submittedName>
</protein>
<dbReference type="AlphaFoldDB" id="A0A2P7ECI4"/>
<dbReference type="RefSeq" id="WP_106500577.1">
    <property type="nucleotide sequence ID" value="NZ_PXVC01000062.1"/>
</dbReference>
<accession>A0A2P7ECI4</accession>
<name>A0A2P7ECI4_9SYNE</name>
<organism evidence="1 2">
    <name type="scientific">Synechococcus lacustris str. Tous</name>
    <dbReference type="NCBI Taxonomy" id="1910958"/>
    <lineage>
        <taxon>Bacteria</taxon>
        <taxon>Bacillati</taxon>
        <taxon>Cyanobacteriota</taxon>
        <taxon>Cyanophyceae</taxon>
        <taxon>Synechococcales</taxon>
        <taxon>Synechococcaceae</taxon>
        <taxon>Synechococcus</taxon>
    </lineage>
</organism>
<dbReference type="EMBL" id="PXVC01000062">
    <property type="protein sequence ID" value="PSI00935.1"/>
    <property type="molecule type" value="Genomic_DNA"/>
</dbReference>
<comment type="caution">
    <text evidence="1">The sequence shown here is derived from an EMBL/GenBank/DDBJ whole genome shotgun (WGS) entry which is preliminary data.</text>
</comment>
<proteinExistence type="predicted"/>
<gene>
    <name evidence="1" type="ORF">C7K08_10530</name>
</gene>